<dbReference type="EMBL" id="MFJV01000001">
    <property type="protein sequence ID" value="OGG24135.1"/>
    <property type="molecule type" value="Genomic_DNA"/>
</dbReference>
<dbReference type="InterPro" id="IPR050297">
    <property type="entry name" value="LipidA_mod_glycosyltrf_83"/>
</dbReference>
<evidence type="ECO:0000256" key="5">
    <source>
        <dbReference type="ARBA" id="ARBA00022692"/>
    </source>
</evidence>
<feature type="domain" description="ArnT-like N-terminal" evidence="9">
    <location>
        <begin position="8"/>
        <end position="135"/>
    </location>
</feature>
<evidence type="ECO:0000256" key="4">
    <source>
        <dbReference type="ARBA" id="ARBA00022679"/>
    </source>
</evidence>
<dbReference type="GO" id="GO:0016763">
    <property type="term" value="F:pentosyltransferase activity"/>
    <property type="evidence" value="ECO:0007669"/>
    <property type="project" value="TreeGrafter"/>
</dbReference>
<dbReference type="PANTHER" id="PTHR33908">
    <property type="entry name" value="MANNOSYLTRANSFERASE YKCB-RELATED"/>
    <property type="match status" value="1"/>
</dbReference>
<keyword evidence="2" id="KW-1003">Cell membrane</keyword>
<evidence type="ECO:0000256" key="7">
    <source>
        <dbReference type="ARBA" id="ARBA00023136"/>
    </source>
</evidence>
<proteinExistence type="predicted"/>
<evidence type="ECO:0000256" key="2">
    <source>
        <dbReference type="ARBA" id="ARBA00022475"/>
    </source>
</evidence>
<dbReference type="GO" id="GO:0009103">
    <property type="term" value="P:lipopolysaccharide biosynthetic process"/>
    <property type="evidence" value="ECO:0007669"/>
    <property type="project" value="UniProtKB-ARBA"/>
</dbReference>
<evidence type="ECO:0000313" key="10">
    <source>
        <dbReference type="EMBL" id="OGG24135.1"/>
    </source>
</evidence>
<keyword evidence="4" id="KW-0808">Transferase</keyword>
<reference evidence="10 11" key="1">
    <citation type="journal article" date="2016" name="Nat. Commun.">
        <title>Thousands of microbial genomes shed light on interconnected biogeochemical processes in an aquifer system.</title>
        <authorList>
            <person name="Anantharaman K."/>
            <person name="Brown C.T."/>
            <person name="Hug L.A."/>
            <person name="Sharon I."/>
            <person name="Castelle C.J."/>
            <person name="Probst A.J."/>
            <person name="Thomas B.C."/>
            <person name="Singh A."/>
            <person name="Wilkins M.J."/>
            <person name="Karaoz U."/>
            <person name="Brodie E.L."/>
            <person name="Williams K.H."/>
            <person name="Hubbard S.S."/>
            <person name="Banfield J.F."/>
        </authorList>
    </citation>
    <scope>NUCLEOTIDE SEQUENCE [LARGE SCALE GENOMIC DNA]</scope>
</reference>
<dbReference type="Proteomes" id="UP000178759">
    <property type="component" value="Unassembled WGS sequence"/>
</dbReference>
<evidence type="ECO:0000256" key="1">
    <source>
        <dbReference type="ARBA" id="ARBA00004651"/>
    </source>
</evidence>
<feature type="transmembrane region" description="Helical" evidence="8">
    <location>
        <begin position="190"/>
        <end position="210"/>
    </location>
</feature>
<evidence type="ECO:0000256" key="8">
    <source>
        <dbReference type="SAM" id="Phobius"/>
    </source>
</evidence>
<dbReference type="STRING" id="1798392.A3A79_03005"/>
<dbReference type="InterPro" id="IPR003342">
    <property type="entry name" value="ArnT-like_N"/>
</dbReference>
<feature type="transmembrane region" description="Helical" evidence="8">
    <location>
        <begin position="138"/>
        <end position="155"/>
    </location>
</feature>
<dbReference type="AlphaFoldDB" id="A0A1F6AHG4"/>
<name>A0A1F6AHG4_9BACT</name>
<organism evidence="10 11">
    <name type="scientific">Candidatus Gottesmanbacteria bacterium RIFCSPLOWO2_01_FULL_43_11b</name>
    <dbReference type="NCBI Taxonomy" id="1798392"/>
    <lineage>
        <taxon>Bacteria</taxon>
        <taxon>Candidatus Gottesmaniibacteriota</taxon>
    </lineage>
</organism>
<dbReference type="PANTHER" id="PTHR33908:SF11">
    <property type="entry name" value="MEMBRANE PROTEIN"/>
    <property type="match status" value="1"/>
</dbReference>
<dbReference type="GO" id="GO:0005886">
    <property type="term" value="C:plasma membrane"/>
    <property type="evidence" value="ECO:0007669"/>
    <property type="project" value="UniProtKB-SubCell"/>
</dbReference>
<keyword evidence="7 8" id="KW-0472">Membrane</keyword>
<accession>A0A1F6AHG4</accession>
<feature type="transmembrane region" description="Helical" evidence="8">
    <location>
        <begin position="162"/>
        <end position="184"/>
    </location>
</feature>
<dbReference type="Pfam" id="PF02366">
    <property type="entry name" value="PMT"/>
    <property type="match status" value="1"/>
</dbReference>
<feature type="transmembrane region" description="Helical" evidence="8">
    <location>
        <begin position="116"/>
        <end position="132"/>
    </location>
</feature>
<dbReference type="GO" id="GO:0006493">
    <property type="term" value="P:protein O-linked glycosylation"/>
    <property type="evidence" value="ECO:0007669"/>
    <property type="project" value="InterPro"/>
</dbReference>
<evidence type="ECO:0000256" key="3">
    <source>
        <dbReference type="ARBA" id="ARBA00022676"/>
    </source>
</evidence>
<evidence type="ECO:0000259" key="9">
    <source>
        <dbReference type="Pfam" id="PF02366"/>
    </source>
</evidence>
<protein>
    <recommendedName>
        <fullName evidence="9">ArnT-like N-terminal domain-containing protein</fullName>
    </recommendedName>
</protein>
<gene>
    <name evidence="10" type="ORF">A3A79_03005</name>
</gene>
<dbReference type="GO" id="GO:0000030">
    <property type="term" value="F:mannosyltransferase activity"/>
    <property type="evidence" value="ECO:0007669"/>
    <property type="project" value="InterPro"/>
</dbReference>
<feature type="transmembrane region" description="Helical" evidence="8">
    <location>
        <begin position="86"/>
        <end position="109"/>
    </location>
</feature>
<comment type="subcellular location">
    <subcellularLocation>
        <location evidence="1">Cell membrane</location>
        <topology evidence="1">Multi-pass membrane protein</topology>
    </subcellularLocation>
</comment>
<sequence>MKNFTLLLVFFLALTLRVYHLGVLPNGFYEEEVTNAYVGRFIFENGRDLYGNWFPLLYFDKFGDFPPVLPMYVSGLSTYFFGLTEFAARFPTAFIGALAVFPIFGLAYFFFKDKRAGFMASLLLAITPWHVVLSRTSAEGVIGFTAFTYGLLWVLTKKRYGFLLLFLCYFLYPGLRLIIPLALLPFIKKYFKPTLFLFFLTALIAITPWGKGRFVQTSLFNNSEMRQQITQTQQNFLYTTKNPYARVFHNKVVGYAREFVNQFTSYFSPRHLFLEAGGQPRYFSVPAQGLLYITMGVLIVISFIGGVFWYIAYLLLVTPLPAVLTVDFVPHAHRSLFLLLPMILLAALGYKYIHKIKFIPVIFLLALLVEGIFFWHQYANYSDSYHSILRNDGDKELAQYLIREQAAYEKIIMPPFARLPIYYLYFSGNFDVSLIGQFQSQLQMKRLGKIDFASDWCPTKFLNKSEIPSSTLIVENGDCGGTLGYRGIEQIMRLDSTRAYNLVIPE</sequence>
<feature type="transmembrane region" description="Helical" evidence="8">
    <location>
        <begin position="358"/>
        <end position="378"/>
    </location>
</feature>
<feature type="transmembrane region" description="Helical" evidence="8">
    <location>
        <begin position="336"/>
        <end position="353"/>
    </location>
</feature>
<keyword evidence="5 8" id="KW-0812">Transmembrane</keyword>
<evidence type="ECO:0000256" key="6">
    <source>
        <dbReference type="ARBA" id="ARBA00022989"/>
    </source>
</evidence>
<keyword evidence="6 8" id="KW-1133">Transmembrane helix</keyword>
<comment type="caution">
    <text evidence="10">The sequence shown here is derived from an EMBL/GenBank/DDBJ whole genome shotgun (WGS) entry which is preliminary data.</text>
</comment>
<keyword evidence="3" id="KW-0328">Glycosyltransferase</keyword>
<feature type="transmembrane region" description="Helical" evidence="8">
    <location>
        <begin position="290"/>
        <end position="316"/>
    </location>
</feature>
<evidence type="ECO:0000313" key="11">
    <source>
        <dbReference type="Proteomes" id="UP000178759"/>
    </source>
</evidence>